<name>A0A0B0P0Q8_GOSAR</name>
<evidence type="ECO:0000313" key="2">
    <source>
        <dbReference type="Proteomes" id="UP000032142"/>
    </source>
</evidence>
<organism evidence="1 2">
    <name type="scientific">Gossypium arboreum</name>
    <name type="common">Tree cotton</name>
    <name type="synonym">Gossypium nanking</name>
    <dbReference type="NCBI Taxonomy" id="29729"/>
    <lineage>
        <taxon>Eukaryota</taxon>
        <taxon>Viridiplantae</taxon>
        <taxon>Streptophyta</taxon>
        <taxon>Embryophyta</taxon>
        <taxon>Tracheophyta</taxon>
        <taxon>Spermatophyta</taxon>
        <taxon>Magnoliopsida</taxon>
        <taxon>eudicotyledons</taxon>
        <taxon>Gunneridae</taxon>
        <taxon>Pentapetalae</taxon>
        <taxon>rosids</taxon>
        <taxon>malvids</taxon>
        <taxon>Malvales</taxon>
        <taxon>Malvaceae</taxon>
        <taxon>Malvoideae</taxon>
        <taxon>Gossypium</taxon>
    </lineage>
</organism>
<gene>
    <name evidence="1" type="ORF">F383_24262</name>
</gene>
<dbReference type="EMBL" id="KN411095">
    <property type="protein sequence ID" value="KHG18660.1"/>
    <property type="molecule type" value="Genomic_DNA"/>
</dbReference>
<dbReference type="AlphaFoldDB" id="A0A0B0P0Q8"/>
<evidence type="ECO:0000313" key="1">
    <source>
        <dbReference type="EMBL" id="KHG18660.1"/>
    </source>
</evidence>
<protein>
    <submittedName>
        <fullName evidence="1">Putative membrane insertion efficiency factor</fullName>
    </submittedName>
</protein>
<reference evidence="2" key="1">
    <citation type="submission" date="2014-09" db="EMBL/GenBank/DDBJ databases">
        <authorList>
            <person name="Mudge J."/>
            <person name="Ramaraj T."/>
            <person name="Lindquist I.E."/>
            <person name="Bharti A.K."/>
            <person name="Sundararajan A."/>
            <person name="Cameron C.T."/>
            <person name="Woodward J.E."/>
            <person name="May G.D."/>
            <person name="Brubaker C."/>
            <person name="Broadhvest J."/>
            <person name="Wilkins T.A."/>
        </authorList>
    </citation>
    <scope>NUCLEOTIDE SEQUENCE</scope>
    <source>
        <strain evidence="2">cv. AKA8401</strain>
    </source>
</reference>
<dbReference type="Proteomes" id="UP000032142">
    <property type="component" value="Unassembled WGS sequence"/>
</dbReference>
<keyword evidence="2" id="KW-1185">Reference proteome</keyword>
<accession>A0A0B0P0Q8</accession>
<sequence length="77" mass="9328">MFTFHQPCNANEKISFTHVLGYEFHYCEGCYILNKSNTERTIFWFLIYLNSSFYLYQSVRVMHTLSAIHKIFRYVTL</sequence>
<proteinExistence type="predicted"/>